<dbReference type="PRINTS" id="PR00320">
    <property type="entry name" value="GPROTEINBRPT"/>
</dbReference>
<dbReference type="SUPFAM" id="SSF52129">
    <property type="entry name" value="Caspase-like"/>
    <property type="match status" value="1"/>
</dbReference>
<dbReference type="PROSITE" id="PS00678">
    <property type="entry name" value="WD_REPEATS_1"/>
    <property type="match status" value="1"/>
</dbReference>
<feature type="repeat" description="WD" evidence="3">
    <location>
        <begin position="357"/>
        <end position="398"/>
    </location>
</feature>
<dbReference type="Pfam" id="PF00656">
    <property type="entry name" value="Peptidase_C14"/>
    <property type="match status" value="1"/>
</dbReference>
<dbReference type="PROSITE" id="PS50294">
    <property type="entry name" value="WD_REPEATS_REGION"/>
    <property type="match status" value="4"/>
</dbReference>
<dbReference type="NCBIfam" id="NF047832">
    <property type="entry name" value="caspase_w_EACC1"/>
    <property type="match status" value="1"/>
</dbReference>
<evidence type="ECO:0000259" key="6">
    <source>
        <dbReference type="Pfam" id="PF12894"/>
    </source>
</evidence>
<dbReference type="InterPro" id="IPR015943">
    <property type="entry name" value="WD40/YVTN_repeat-like_dom_sf"/>
</dbReference>
<gene>
    <name evidence="7" type="ORF">ACFQ08_14200</name>
</gene>
<feature type="domain" description="Peptidase C14 caspase" evidence="5">
    <location>
        <begin position="12"/>
        <end position="220"/>
    </location>
</feature>
<dbReference type="InterPro" id="IPR029030">
    <property type="entry name" value="Caspase-like_dom_sf"/>
</dbReference>
<dbReference type="CDD" id="cd00200">
    <property type="entry name" value="WD40"/>
    <property type="match status" value="1"/>
</dbReference>
<dbReference type="EMBL" id="JBHTHX010000418">
    <property type="protein sequence ID" value="MFD0885702.1"/>
    <property type="molecule type" value="Genomic_DNA"/>
</dbReference>
<feature type="region of interest" description="Disordered" evidence="4">
    <location>
        <begin position="245"/>
        <end position="306"/>
    </location>
</feature>
<dbReference type="SMART" id="SM00320">
    <property type="entry name" value="WD40"/>
    <property type="match status" value="6"/>
</dbReference>
<feature type="domain" description="Anaphase-promoting complex subunit 4-like WD40" evidence="6">
    <location>
        <begin position="543"/>
        <end position="607"/>
    </location>
</feature>
<dbReference type="Proteomes" id="UP001597024">
    <property type="component" value="Unassembled WGS sequence"/>
</dbReference>
<dbReference type="PANTHER" id="PTHR19879">
    <property type="entry name" value="TRANSCRIPTION INITIATION FACTOR TFIID"/>
    <property type="match status" value="1"/>
</dbReference>
<accession>A0ABW3DRR6</accession>
<evidence type="ECO:0000256" key="4">
    <source>
        <dbReference type="SAM" id="MobiDB-lite"/>
    </source>
</evidence>
<dbReference type="Pfam" id="PF12894">
    <property type="entry name" value="ANAPC4_WD40"/>
    <property type="match status" value="1"/>
</dbReference>
<dbReference type="InterPro" id="IPR001680">
    <property type="entry name" value="WD40_rpt"/>
</dbReference>
<feature type="repeat" description="WD" evidence="3">
    <location>
        <begin position="611"/>
        <end position="645"/>
    </location>
</feature>
<dbReference type="InterPro" id="IPR019775">
    <property type="entry name" value="WD40_repeat_CS"/>
</dbReference>
<dbReference type="PROSITE" id="PS50082">
    <property type="entry name" value="WD_REPEATS_2"/>
    <property type="match status" value="6"/>
</dbReference>
<dbReference type="Pfam" id="PF00400">
    <property type="entry name" value="WD40"/>
    <property type="match status" value="5"/>
</dbReference>
<evidence type="ECO:0000256" key="1">
    <source>
        <dbReference type="ARBA" id="ARBA00022574"/>
    </source>
</evidence>
<reference evidence="8" key="1">
    <citation type="journal article" date="2019" name="Int. J. Syst. Evol. Microbiol.">
        <title>The Global Catalogue of Microorganisms (GCM) 10K type strain sequencing project: providing services to taxonomists for standard genome sequencing and annotation.</title>
        <authorList>
            <consortium name="The Broad Institute Genomics Platform"/>
            <consortium name="The Broad Institute Genome Sequencing Center for Infectious Disease"/>
            <person name="Wu L."/>
            <person name="Ma J."/>
        </authorList>
    </citation>
    <scope>NUCLEOTIDE SEQUENCE [LARGE SCALE GENOMIC DNA]</scope>
    <source>
        <strain evidence="8">CCUG 62974</strain>
    </source>
</reference>
<evidence type="ECO:0000259" key="5">
    <source>
        <dbReference type="Pfam" id="PF00656"/>
    </source>
</evidence>
<dbReference type="SUPFAM" id="SSF50978">
    <property type="entry name" value="WD40 repeat-like"/>
    <property type="match status" value="1"/>
</dbReference>
<keyword evidence="2" id="KW-0677">Repeat</keyword>
<name>A0ABW3DRR6_9ACTN</name>
<dbReference type="InterPro" id="IPR036322">
    <property type="entry name" value="WD40_repeat_dom_sf"/>
</dbReference>
<dbReference type="InterPro" id="IPR024977">
    <property type="entry name" value="Apc4-like_WD40_dom"/>
</dbReference>
<proteinExistence type="predicted"/>
<feature type="repeat" description="WD" evidence="3">
    <location>
        <begin position="575"/>
        <end position="609"/>
    </location>
</feature>
<evidence type="ECO:0000256" key="3">
    <source>
        <dbReference type="PROSITE-ProRule" id="PRU00221"/>
    </source>
</evidence>
<dbReference type="InterPro" id="IPR020472">
    <property type="entry name" value="WD40_PAC1"/>
</dbReference>
<dbReference type="InterPro" id="IPR011600">
    <property type="entry name" value="Pept_C14_caspase"/>
</dbReference>
<evidence type="ECO:0000256" key="2">
    <source>
        <dbReference type="ARBA" id="ARBA00022737"/>
    </source>
</evidence>
<feature type="repeat" description="WD" evidence="3">
    <location>
        <begin position="399"/>
        <end position="440"/>
    </location>
</feature>
<evidence type="ECO:0000313" key="7">
    <source>
        <dbReference type="EMBL" id="MFD0885702.1"/>
    </source>
</evidence>
<feature type="compositionally biased region" description="Pro residues" evidence="4">
    <location>
        <begin position="252"/>
        <end position="267"/>
    </location>
</feature>
<feature type="repeat" description="WD" evidence="3">
    <location>
        <begin position="483"/>
        <end position="524"/>
    </location>
</feature>
<keyword evidence="8" id="KW-1185">Reference proteome</keyword>
<dbReference type="PANTHER" id="PTHR19879:SF9">
    <property type="entry name" value="TRANSCRIPTION INITIATION FACTOR TFIID SUBUNIT 5"/>
    <property type="match status" value="1"/>
</dbReference>
<feature type="repeat" description="WD" evidence="3">
    <location>
        <begin position="441"/>
        <end position="482"/>
    </location>
</feature>
<organism evidence="7 8">
    <name type="scientific">Streptosporangium algeriense</name>
    <dbReference type="NCBI Taxonomy" id="1682748"/>
    <lineage>
        <taxon>Bacteria</taxon>
        <taxon>Bacillati</taxon>
        <taxon>Actinomycetota</taxon>
        <taxon>Actinomycetes</taxon>
        <taxon>Streptosporangiales</taxon>
        <taxon>Streptosporangiaceae</taxon>
        <taxon>Streptosporangium</taxon>
    </lineage>
</organism>
<keyword evidence="1 3" id="KW-0853">WD repeat</keyword>
<dbReference type="Gene3D" id="3.40.50.1460">
    <property type="match status" value="1"/>
</dbReference>
<sequence length="645" mass="68108">MNGDIPDRSGSRAVLIGTSEYSDRNFLQLPAVANSLRGMAEVLRDPELCAWPEKQVELWEDPTDMRRLVQSLRRVAEETTGVLLVYFAGHGTITRRGQVCMILKDTDHTDTDVTGLEFERLREVLLDSPARTKIVILDCCYSGRAIEALSSTVADSTDIHGAYTLTASDYAAHVVPFDDQGGTQTSFTAELLDLVRTGVPGGPEWLTMNDLYSHLRRRLRGRGLPAPNQRGTDTAINHPFVRNRAADRSPADQPPPPPRTAPIPDTAPPLHTAPSPDTAPPSGMVPTPGTPSPPSTAPSLSTAPPPRIGRRTVLVTSVGVAAVVTVFGVAEAVRRFQDGTAGTPSPSATPTADRNVLTGHAGVVNSVAFSPDGKTLASGGADGDIRLWDTASRTTAAVLTGHAGAVNSVAFSPDWRTLASGGADGDIRLWDTANGTTITVLTGHTGAVNSVAFNISGSLLASGGADRSARLWTVASRSTAAVLVDRPAVVNVVRFGIDGSVLFTAYGDNHVRFWNVETHEKMGLLGVKMISSVNALSVNSQGIIALGNSPRDVTLWNGNGEGRQEASPLRTRTPVNALAHHPKGRTLAVGTGDGKIQLWSTETHKPVGRPLTGHTGGITSLEFSPDGATLASGSIDRTIRLWQIG</sequence>
<comment type="caution">
    <text evidence="7">The sequence shown here is derived from an EMBL/GenBank/DDBJ whole genome shotgun (WGS) entry which is preliminary data.</text>
</comment>
<evidence type="ECO:0000313" key="8">
    <source>
        <dbReference type="Proteomes" id="UP001597024"/>
    </source>
</evidence>
<dbReference type="Gene3D" id="2.130.10.10">
    <property type="entry name" value="YVTN repeat-like/Quinoprotein amine dehydrogenase"/>
    <property type="match status" value="3"/>
</dbReference>
<protein>
    <submittedName>
        <fullName evidence="7">Caspase family protein</fullName>
    </submittedName>
</protein>